<dbReference type="OrthoDB" id="9797538at2"/>
<gene>
    <name evidence="5" type="ORF">FOY51_17640</name>
</gene>
<dbReference type="InterPro" id="IPR036291">
    <property type="entry name" value="NAD(P)-bd_dom_sf"/>
</dbReference>
<proteinExistence type="inferred from homology"/>
<dbReference type="Gene3D" id="3.40.50.720">
    <property type="entry name" value="NAD(P)-binding Rossmann-like Domain"/>
    <property type="match status" value="1"/>
</dbReference>
<evidence type="ECO:0000256" key="3">
    <source>
        <dbReference type="RuleBase" id="RU000363"/>
    </source>
</evidence>
<dbReference type="InterPro" id="IPR002347">
    <property type="entry name" value="SDR_fam"/>
</dbReference>
<evidence type="ECO:0000259" key="4">
    <source>
        <dbReference type="SMART" id="SM00822"/>
    </source>
</evidence>
<dbReference type="PRINTS" id="PR00080">
    <property type="entry name" value="SDRFAMILY"/>
</dbReference>
<feature type="domain" description="Ketoreductase" evidence="4">
    <location>
        <begin position="10"/>
        <end position="194"/>
    </location>
</feature>
<dbReference type="PANTHER" id="PTHR44196:SF2">
    <property type="entry name" value="SHORT-CHAIN DEHYDROGENASE-RELATED"/>
    <property type="match status" value="1"/>
</dbReference>
<keyword evidence="6" id="KW-1185">Reference proteome</keyword>
<name>A0A5A7S6C7_9NOCA</name>
<dbReference type="GO" id="GO:0016491">
    <property type="term" value="F:oxidoreductase activity"/>
    <property type="evidence" value="ECO:0007669"/>
    <property type="project" value="UniProtKB-KW"/>
</dbReference>
<sequence>MSLPAAAPGRTAVVTGASSGIGVAIARELASRRQQVTLVSRNAEKLTDLADEINASGVRADVLAADLSDRTERADLLRRVEDLSLTPSILVNCAGLSTLGPVHKSDPEAEINMIEVDVVAVADLCSRFLPGMVARRSGAVLNVGSTGAFQPLPGQAGYGAGKAFVLSYTQSLAGELRGTGVSTTVLCPGPVDTGFGERAGFAKEDAEAALPSVMWLTPEAVAKVGIDGLDKGQLVAIPGLVNRAASKLVQFVPNKLLIPVLAKQHPGLR</sequence>
<dbReference type="PROSITE" id="PS00061">
    <property type="entry name" value="ADH_SHORT"/>
    <property type="match status" value="1"/>
</dbReference>
<dbReference type="PRINTS" id="PR00081">
    <property type="entry name" value="GDHRDH"/>
</dbReference>
<dbReference type="GO" id="GO:0016020">
    <property type="term" value="C:membrane"/>
    <property type="evidence" value="ECO:0007669"/>
    <property type="project" value="TreeGrafter"/>
</dbReference>
<organism evidence="5 6">
    <name type="scientific">Antrihabitans cavernicola</name>
    <dbReference type="NCBI Taxonomy" id="2495913"/>
    <lineage>
        <taxon>Bacteria</taxon>
        <taxon>Bacillati</taxon>
        <taxon>Actinomycetota</taxon>
        <taxon>Actinomycetes</taxon>
        <taxon>Mycobacteriales</taxon>
        <taxon>Nocardiaceae</taxon>
        <taxon>Antrihabitans</taxon>
    </lineage>
</organism>
<evidence type="ECO:0000313" key="6">
    <source>
        <dbReference type="Proteomes" id="UP000322244"/>
    </source>
</evidence>
<evidence type="ECO:0000256" key="1">
    <source>
        <dbReference type="ARBA" id="ARBA00006484"/>
    </source>
</evidence>
<comment type="caution">
    <text evidence="5">The sequence shown here is derived from an EMBL/GenBank/DDBJ whole genome shotgun (WGS) entry which is preliminary data.</text>
</comment>
<reference evidence="5 6" key="1">
    <citation type="submission" date="2019-07" db="EMBL/GenBank/DDBJ databases">
        <title>Rhodococcus cavernicolus sp. nov., isolated from a cave.</title>
        <authorList>
            <person name="Lee S.D."/>
        </authorList>
    </citation>
    <scope>NUCLEOTIDE SEQUENCE [LARGE SCALE GENOMIC DNA]</scope>
    <source>
        <strain evidence="5 6">C1-24</strain>
    </source>
</reference>
<dbReference type="InterPro" id="IPR020904">
    <property type="entry name" value="Sc_DH/Rdtase_CS"/>
</dbReference>
<dbReference type="InterPro" id="IPR057326">
    <property type="entry name" value="KR_dom"/>
</dbReference>
<dbReference type="CDD" id="cd05233">
    <property type="entry name" value="SDR_c"/>
    <property type="match status" value="1"/>
</dbReference>
<dbReference type="Proteomes" id="UP000322244">
    <property type="component" value="Unassembled WGS sequence"/>
</dbReference>
<dbReference type="SMART" id="SM00822">
    <property type="entry name" value="PKS_KR"/>
    <property type="match status" value="1"/>
</dbReference>
<dbReference type="RefSeq" id="WP_149431575.1">
    <property type="nucleotide sequence ID" value="NZ_VLNY01000008.1"/>
</dbReference>
<dbReference type="Pfam" id="PF00106">
    <property type="entry name" value="adh_short"/>
    <property type="match status" value="1"/>
</dbReference>
<dbReference type="SUPFAM" id="SSF51735">
    <property type="entry name" value="NAD(P)-binding Rossmann-fold domains"/>
    <property type="match status" value="1"/>
</dbReference>
<evidence type="ECO:0000313" key="5">
    <source>
        <dbReference type="EMBL" id="KAA0021708.1"/>
    </source>
</evidence>
<protein>
    <submittedName>
        <fullName evidence="5">SDR family oxidoreductase</fullName>
    </submittedName>
</protein>
<accession>A0A5A7S6C7</accession>
<keyword evidence="2" id="KW-0560">Oxidoreductase</keyword>
<evidence type="ECO:0000256" key="2">
    <source>
        <dbReference type="ARBA" id="ARBA00023002"/>
    </source>
</evidence>
<comment type="similarity">
    <text evidence="1 3">Belongs to the short-chain dehydrogenases/reductases (SDR) family.</text>
</comment>
<dbReference type="EMBL" id="VLNY01000008">
    <property type="protein sequence ID" value="KAA0021708.1"/>
    <property type="molecule type" value="Genomic_DNA"/>
</dbReference>
<dbReference type="PANTHER" id="PTHR44196">
    <property type="entry name" value="DEHYDROGENASE/REDUCTASE SDR FAMILY MEMBER 7B"/>
    <property type="match status" value="1"/>
</dbReference>
<dbReference type="AlphaFoldDB" id="A0A5A7S6C7"/>
<dbReference type="PIRSF" id="PIRSF000126">
    <property type="entry name" value="11-beta-HSD1"/>
    <property type="match status" value="1"/>
</dbReference>